<proteinExistence type="predicted"/>
<dbReference type="RefSeq" id="WP_129228914.1">
    <property type="nucleotide sequence ID" value="NZ_QYBB01000036.1"/>
</dbReference>
<gene>
    <name evidence="1" type="ORF">D3273_21305</name>
</gene>
<evidence type="ECO:0000313" key="1">
    <source>
        <dbReference type="EMBL" id="RYC29914.1"/>
    </source>
</evidence>
<protein>
    <submittedName>
        <fullName evidence="1">Uncharacterized protein</fullName>
    </submittedName>
</protein>
<organism evidence="1 2">
    <name type="scientific">Lichenibacterium minor</name>
    <dbReference type="NCBI Taxonomy" id="2316528"/>
    <lineage>
        <taxon>Bacteria</taxon>
        <taxon>Pseudomonadati</taxon>
        <taxon>Pseudomonadota</taxon>
        <taxon>Alphaproteobacteria</taxon>
        <taxon>Hyphomicrobiales</taxon>
        <taxon>Lichenihabitantaceae</taxon>
        <taxon>Lichenibacterium</taxon>
    </lineage>
</organism>
<dbReference type="AlphaFoldDB" id="A0A4V1RU49"/>
<evidence type="ECO:0000313" key="2">
    <source>
        <dbReference type="Proteomes" id="UP000290759"/>
    </source>
</evidence>
<name>A0A4V1RU49_9HYPH</name>
<accession>A0A4V1RU49</accession>
<comment type="caution">
    <text evidence="1">The sequence shown here is derived from an EMBL/GenBank/DDBJ whole genome shotgun (WGS) entry which is preliminary data.</text>
</comment>
<dbReference type="EMBL" id="QYBB01000036">
    <property type="protein sequence ID" value="RYC29914.1"/>
    <property type="molecule type" value="Genomic_DNA"/>
</dbReference>
<keyword evidence="2" id="KW-1185">Reference proteome</keyword>
<reference evidence="1 2" key="1">
    <citation type="submission" date="2018-12" db="EMBL/GenBank/DDBJ databases">
        <authorList>
            <person name="Grouzdev D.S."/>
            <person name="Krutkina M.S."/>
        </authorList>
    </citation>
    <scope>NUCLEOTIDE SEQUENCE [LARGE SCALE GENOMIC DNA]</scope>
    <source>
        <strain evidence="1 2">RmlP026</strain>
    </source>
</reference>
<reference evidence="1 2" key="2">
    <citation type="submission" date="2019-02" db="EMBL/GenBank/DDBJ databases">
        <title>'Lichenibacterium ramalinii' gen. nov. sp. nov., 'Lichenibacterium minor' gen. nov. sp. nov.</title>
        <authorList>
            <person name="Pankratov T."/>
        </authorList>
    </citation>
    <scope>NUCLEOTIDE SEQUENCE [LARGE SCALE GENOMIC DNA]</scope>
    <source>
        <strain evidence="1 2">RmlP026</strain>
    </source>
</reference>
<sequence length="87" mass="9995">MATVTYSAIDEIMQDIASSIPGPQEGESIFDYRARVNQRLMEIVDAVSDHKRRVDGFVRDHSDPKLGPTDQFYNAVRQRFISDEFED</sequence>
<dbReference type="Proteomes" id="UP000290759">
    <property type="component" value="Unassembled WGS sequence"/>
</dbReference>